<gene>
    <name evidence="2" type="ORF">OXX778_LOCUS13018</name>
</gene>
<name>A0A814BZA1_9BILA</name>
<accession>A0A814BZA1</accession>
<comment type="caution">
    <text evidence="2">The sequence shown here is derived from an EMBL/GenBank/DDBJ whole genome shotgun (WGS) entry which is preliminary data.</text>
</comment>
<feature type="domain" description="ZSWIM1/3 RNaseH-like" evidence="1">
    <location>
        <begin position="2"/>
        <end position="67"/>
    </location>
</feature>
<dbReference type="OrthoDB" id="10058032at2759"/>
<protein>
    <recommendedName>
        <fullName evidence="1">ZSWIM1/3 RNaseH-like domain-containing protein</fullName>
    </recommendedName>
</protein>
<evidence type="ECO:0000313" key="3">
    <source>
        <dbReference type="Proteomes" id="UP000663879"/>
    </source>
</evidence>
<reference evidence="2" key="1">
    <citation type="submission" date="2021-02" db="EMBL/GenBank/DDBJ databases">
        <authorList>
            <person name="Nowell W R."/>
        </authorList>
    </citation>
    <scope>NUCLEOTIDE SEQUENCE</scope>
    <source>
        <strain evidence="2">Ploen Becks lab</strain>
    </source>
</reference>
<organism evidence="2 3">
    <name type="scientific">Brachionus calyciflorus</name>
    <dbReference type="NCBI Taxonomy" id="104777"/>
    <lineage>
        <taxon>Eukaryota</taxon>
        <taxon>Metazoa</taxon>
        <taxon>Spiralia</taxon>
        <taxon>Gnathifera</taxon>
        <taxon>Rotifera</taxon>
        <taxon>Eurotatoria</taxon>
        <taxon>Monogononta</taxon>
        <taxon>Pseudotrocha</taxon>
        <taxon>Ploima</taxon>
        <taxon>Brachionidae</taxon>
        <taxon>Brachionus</taxon>
    </lineage>
</organism>
<dbReference type="Proteomes" id="UP000663879">
    <property type="component" value="Unassembled WGS sequence"/>
</dbReference>
<dbReference type="EMBL" id="CAJNOC010002439">
    <property type="protein sequence ID" value="CAF0933134.1"/>
    <property type="molecule type" value="Genomic_DNA"/>
</dbReference>
<sequence>MNVENYLLYVILVQDNNFSGRPVANCLMKNETNENLEFFYSTFVKHNNVEFVKLVMVDKDLTNLNFFEFFSEFNNSIVRFPCRKILKDSNNSPISNLSDYRENLLNGFRVINEESNDNTLSIADQTDFNLSPEIKVNRIVNRVG</sequence>
<evidence type="ECO:0000259" key="1">
    <source>
        <dbReference type="Pfam" id="PF21056"/>
    </source>
</evidence>
<proteinExistence type="predicted"/>
<keyword evidence="3" id="KW-1185">Reference proteome</keyword>
<dbReference type="AlphaFoldDB" id="A0A814BZA1"/>
<dbReference type="InterPro" id="IPR048324">
    <property type="entry name" value="ZSWIM1-3_RNaseH-like"/>
</dbReference>
<dbReference type="Pfam" id="PF21056">
    <property type="entry name" value="ZSWIM1-3_RNaseH-like"/>
    <property type="match status" value="1"/>
</dbReference>
<evidence type="ECO:0000313" key="2">
    <source>
        <dbReference type="EMBL" id="CAF0933134.1"/>
    </source>
</evidence>